<sequence>MPARTRGFIQSSLIPLSCCVLLAIPWAAGALAASELPQNLTPIGAERDATPDGRIPAWQGGLTTAQQRLESNGTPVDPYGDERPLYEITAQNYRQYEDQLSAGQIALLKRFPETMKLPVYPTHRSVAIPAHLAASAARNATHAQLDDQGNGLRDFAGAVAFPLPKNGLEVIWNHLTRNRNASYSVVSDSATPQGNGRFTLMSARQEFARPDGLPGAAADNVLYYFTHRMTAPSRLAGDAMVVHETLDQVAEPRLSWVYSSSQRRVRRAPGIAYDTAGPGTAGLRTADSRDMFNGAPDRYDWQLVGKKLLHVPYNSYRLASPRLRYSELIEPGHVNPVPTRYELHRVWEVVATLKPGAQHIYGKRHYYIDEDTWAILEADVYDQRGALWRTSEAHSFYHASGEAAVNAMEVTYDLKSGRYHVSGLINEQRNPYAFNVPTSLSYFSPGALRSFGVR</sequence>
<dbReference type="RefSeq" id="WP_123419635.1">
    <property type="nucleotide sequence ID" value="NZ_MOCA01000006.1"/>
</dbReference>
<dbReference type="Gene3D" id="2.50.20.10">
    <property type="entry name" value="Lipoprotein localisation LolA/LolB/LppX"/>
    <property type="match status" value="1"/>
</dbReference>
<dbReference type="Pfam" id="PF07044">
    <property type="entry name" value="DUF1329"/>
    <property type="match status" value="1"/>
</dbReference>
<name>A0A423NN56_9PSED</name>
<feature type="signal peptide" evidence="1">
    <location>
        <begin position="1"/>
        <end position="32"/>
    </location>
</feature>
<dbReference type="InterPro" id="IPR010752">
    <property type="entry name" value="DUF1329"/>
</dbReference>
<keyword evidence="1" id="KW-0732">Signal</keyword>
<organism evidence="2 3">
    <name type="scientific">Pseudomonas moraviensis</name>
    <dbReference type="NCBI Taxonomy" id="321662"/>
    <lineage>
        <taxon>Bacteria</taxon>
        <taxon>Pseudomonadati</taxon>
        <taxon>Pseudomonadota</taxon>
        <taxon>Gammaproteobacteria</taxon>
        <taxon>Pseudomonadales</taxon>
        <taxon>Pseudomonadaceae</taxon>
        <taxon>Pseudomonas</taxon>
    </lineage>
</organism>
<accession>A0A423NN56</accession>
<comment type="caution">
    <text evidence="2">The sequence shown here is derived from an EMBL/GenBank/DDBJ whole genome shotgun (WGS) entry which is preliminary data.</text>
</comment>
<proteinExistence type="predicted"/>
<evidence type="ECO:0000256" key="1">
    <source>
        <dbReference type="SAM" id="SignalP"/>
    </source>
</evidence>
<evidence type="ECO:0000313" key="2">
    <source>
        <dbReference type="EMBL" id="RON99709.1"/>
    </source>
</evidence>
<evidence type="ECO:0000313" key="3">
    <source>
        <dbReference type="Proteomes" id="UP000284207"/>
    </source>
</evidence>
<dbReference type="EMBL" id="MOCA01000006">
    <property type="protein sequence ID" value="RON99709.1"/>
    <property type="molecule type" value="Genomic_DNA"/>
</dbReference>
<gene>
    <name evidence="2" type="ORF">BK674_19995</name>
</gene>
<feature type="chain" id="PRO_5019070069" evidence="1">
    <location>
        <begin position="33"/>
        <end position="454"/>
    </location>
</feature>
<dbReference type="AlphaFoldDB" id="A0A423NN56"/>
<keyword evidence="2" id="KW-0449">Lipoprotein</keyword>
<dbReference type="Proteomes" id="UP000284207">
    <property type="component" value="Unassembled WGS sequence"/>
</dbReference>
<reference evidence="2 3" key="1">
    <citation type="submission" date="2016-10" db="EMBL/GenBank/DDBJ databases">
        <title>Comparative genome analysis of multiple Pseudomonas spp. focuses on biocontrol and plant growth promoting traits.</title>
        <authorList>
            <person name="Tao X.-Y."/>
            <person name="Taylor C.G."/>
        </authorList>
    </citation>
    <scope>NUCLEOTIDE SEQUENCE [LARGE SCALE GENOMIC DNA]</scope>
    <source>
        <strain evidence="2 3">36B3</strain>
    </source>
</reference>
<protein>
    <submittedName>
        <fullName evidence="2">Outer membrane lipoprotein-sorting protein</fullName>
    </submittedName>
</protein>
<dbReference type="CDD" id="cd16329">
    <property type="entry name" value="LolA_like"/>
    <property type="match status" value="1"/>
</dbReference>